<dbReference type="InterPro" id="IPR028098">
    <property type="entry name" value="Glyco_trans_4-like_N"/>
</dbReference>
<name>A0ABX6G076_9BURK</name>
<reference evidence="4 5" key="1">
    <citation type="submission" date="2019-12" db="EMBL/GenBank/DDBJ databases">
        <title>Draft Genome Sequences of Six Type Strains of the Genus Massilia.</title>
        <authorList>
            <person name="Miess H."/>
            <person name="Frediansyah A."/>
            <person name="Goeker M."/>
            <person name="Gross H."/>
        </authorList>
    </citation>
    <scope>NUCLEOTIDE SEQUENCE [LARGE SCALE GENOMIC DNA]</scope>
    <source>
        <strain evidence="4 5">DSM 26639</strain>
    </source>
</reference>
<feature type="domain" description="Glycosyl transferase family 1" evidence="2">
    <location>
        <begin position="195"/>
        <end position="351"/>
    </location>
</feature>
<evidence type="ECO:0000259" key="3">
    <source>
        <dbReference type="Pfam" id="PF13439"/>
    </source>
</evidence>
<sequence>MDVRGVTLSIGLSTTTTEPGLTGGHLDGIGVYSRALLHELPQAGVAVAPYSFGPAARLSVGQPMRHPFPLATLRDLALPGAREHMDVDLYHATDYRIIRMDRPIVATLHDALPIAHPEWCNPKLRKLKNWLQVKAARKADHVIAHTHFTIAELVQCFGVDERRISVVPCGVDEAWLEAPDAAEVDATLARHGLRPGYFLTVGTIQPRKNTARVLQAYLGLPASVRAQRQLVIVGAPGWRCEELVAQIRAAQQNGENVVWLSKLTSSAELRHVYAGAGVFVFPSLYEGFGIPIVEAFGSGVPVIASNTTSVPEVTAGAAIDVDPLSVGAIGAAMLELARDEALRRRYIARGKVRAVELTWRETARKTVAVYESVLKGR</sequence>
<keyword evidence="1" id="KW-0808">Transferase</keyword>
<evidence type="ECO:0000259" key="2">
    <source>
        <dbReference type="Pfam" id="PF00534"/>
    </source>
</evidence>
<dbReference type="InterPro" id="IPR001296">
    <property type="entry name" value="Glyco_trans_1"/>
</dbReference>
<feature type="domain" description="Glycosyltransferase subfamily 4-like N-terminal" evidence="3">
    <location>
        <begin position="27"/>
        <end position="173"/>
    </location>
</feature>
<evidence type="ECO:0000256" key="1">
    <source>
        <dbReference type="ARBA" id="ARBA00022679"/>
    </source>
</evidence>
<gene>
    <name evidence="4" type="ORF">GO485_12695</name>
</gene>
<dbReference type="EMBL" id="CP046904">
    <property type="protein sequence ID" value="QGZ43083.1"/>
    <property type="molecule type" value="Genomic_DNA"/>
</dbReference>
<dbReference type="PANTHER" id="PTHR46401:SF2">
    <property type="entry name" value="GLYCOSYLTRANSFERASE WBBK-RELATED"/>
    <property type="match status" value="1"/>
</dbReference>
<dbReference type="Gene3D" id="3.40.50.2000">
    <property type="entry name" value="Glycogen Phosphorylase B"/>
    <property type="match status" value="2"/>
</dbReference>
<dbReference type="Pfam" id="PF13439">
    <property type="entry name" value="Glyco_transf_4"/>
    <property type="match status" value="1"/>
</dbReference>
<dbReference type="Pfam" id="PF00534">
    <property type="entry name" value="Glycos_transf_1"/>
    <property type="match status" value="1"/>
</dbReference>
<proteinExistence type="predicted"/>
<dbReference type="Proteomes" id="UP000437862">
    <property type="component" value="Chromosome"/>
</dbReference>
<keyword evidence="5" id="KW-1185">Reference proteome</keyword>
<evidence type="ECO:0000313" key="4">
    <source>
        <dbReference type="EMBL" id="QGZ43083.1"/>
    </source>
</evidence>
<protein>
    <submittedName>
        <fullName evidence="4">Glycosyltransferase</fullName>
    </submittedName>
</protein>
<dbReference type="PANTHER" id="PTHR46401">
    <property type="entry name" value="GLYCOSYLTRANSFERASE WBBK-RELATED"/>
    <property type="match status" value="1"/>
</dbReference>
<dbReference type="CDD" id="cd03809">
    <property type="entry name" value="GT4_MtfB-like"/>
    <property type="match status" value="1"/>
</dbReference>
<organism evidence="4 5">
    <name type="scientific">Pseudoduganella flava</name>
    <dbReference type="NCBI Taxonomy" id="871742"/>
    <lineage>
        <taxon>Bacteria</taxon>
        <taxon>Pseudomonadati</taxon>
        <taxon>Pseudomonadota</taxon>
        <taxon>Betaproteobacteria</taxon>
        <taxon>Burkholderiales</taxon>
        <taxon>Oxalobacteraceae</taxon>
        <taxon>Telluria group</taxon>
        <taxon>Pseudoduganella</taxon>
    </lineage>
</organism>
<accession>A0ABX6G076</accession>
<dbReference type="SUPFAM" id="SSF53756">
    <property type="entry name" value="UDP-Glycosyltransferase/glycogen phosphorylase"/>
    <property type="match status" value="1"/>
</dbReference>
<evidence type="ECO:0000313" key="5">
    <source>
        <dbReference type="Proteomes" id="UP000437862"/>
    </source>
</evidence>